<feature type="transmembrane region" description="Helical" evidence="1">
    <location>
        <begin position="25"/>
        <end position="47"/>
    </location>
</feature>
<reference evidence="3 4" key="2">
    <citation type="submission" date="2018-02" db="EMBL/GenBank/DDBJ databases">
        <title>Subsurface microbial communities from deep shales in Ohio and West Virginia, USA.</title>
        <authorList>
            <person name="Wrighton K."/>
        </authorList>
    </citation>
    <scope>NUCLEOTIDE SEQUENCE [LARGE SCALE GENOMIC DNA]</scope>
    <source>
        <strain evidence="3 4">UTICA-S1B9</strain>
    </source>
</reference>
<dbReference type="Proteomes" id="UP000239446">
    <property type="component" value="Unassembled WGS sequence"/>
</dbReference>
<keyword evidence="1" id="KW-0812">Transmembrane</keyword>
<organism evidence="3 4">
    <name type="scientific">Marinobacter persicus</name>
    <dbReference type="NCBI Taxonomy" id="930118"/>
    <lineage>
        <taxon>Bacteria</taxon>
        <taxon>Pseudomonadati</taxon>
        <taxon>Pseudomonadota</taxon>
        <taxon>Gammaproteobacteria</taxon>
        <taxon>Pseudomonadales</taxon>
        <taxon>Marinobacteraceae</taxon>
        <taxon>Marinobacter</taxon>
    </lineage>
</organism>
<evidence type="ECO:0000256" key="1">
    <source>
        <dbReference type="SAM" id="Phobius"/>
    </source>
</evidence>
<dbReference type="InterPro" id="IPR012902">
    <property type="entry name" value="N_methyl_site"/>
</dbReference>
<gene>
    <name evidence="3" type="ORF">B0H24_103037</name>
    <name evidence="2" type="ORF">BY455_12937</name>
</gene>
<dbReference type="GO" id="GO:0043683">
    <property type="term" value="P:type IV pilus assembly"/>
    <property type="evidence" value="ECO:0007669"/>
    <property type="project" value="InterPro"/>
</dbReference>
<dbReference type="AlphaFoldDB" id="A0A2S6G386"/>
<comment type="caution">
    <text evidence="3">The sequence shown here is derived from an EMBL/GenBank/DDBJ whole genome shotgun (WGS) entry which is preliminary data.</text>
</comment>
<keyword evidence="1" id="KW-1133">Transmembrane helix</keyword>
<dbReference type="PROSITE" id="PS00409">
    <property type="entry name" value="PROKAR_NTER_METHYL"/>
    <property type="match status" value="1"/>
</dbReference>
<accession>A0A2S6G386</accession>
<dbReference type="Pfam" id="PF16074">
    <property type="entry name" value="PilW"/>
    <property type="match status" value="1"/>
</dbReference>
<dbReference type="EMBL" id="PTIU01000030">
    <property type="protein sequence ID" value="PPK52924.1"/>
    <property type="molecule type" value="Genomic_DNA"/>
</dbReference>
<evidence type="ECO:0000313" key="3">
    <source>
        <dbReference type="EMBL" id="PPK52924.1"/>
    </source>
</evidence>
<evidence type="ECO:0000313" key="4">
    <source>
        <dbReference type="Proteomes" id="UP000239446"/>
    </source>
</evidence>
<evidence type="ECO:0000313" key="2">
    <source>
        <dbReference type="EMBL" id="PPK50303.1"/>
    </source>
</evidence>
<keyword evidence="5" id="KW-1185">Reference proteome</keyword>
<protein>
    <submittedName>
        <fullName evidence="3">Type IV pilus assembly protein PilW</fullName>
    </submittedName>
</protein>
<dbReference type="RefSeq" id="WP_104417202.1">
    <property type="nucleotide sequence ID" value="NZ_PTIT01000029.1"/>
</dbReference>
<proteinExistence type="predicted"/>
<reference evidence="2 5" key="1">
    <citation type="submission" date="2018-02" db="EMBL/GenBank/DDBJ databases">
        <title>Deep subsurface shale carbon reservoir microbial communities from Ohio and West Virginia, USA.</title>
        <authorList>
            <person name="Wrighton K."/>
        </authorList>
    </citation>
    <scope>NUCLEOTIDE SEQUENCE [LARGE SCALE GENOMIC DNA]</scope>
    <source>
        <strain evidence="2 5">UTICA-S1B6</strain>
    </source>
</reference>
<sequence length="377" mass="40133">MTQTDNDIAKVSRGFPPVRQTGLSLVELIIALALGLLLTLGVTQIYLSGNQTYRQTQGLAHAQESTRFVSSVLMPDFRSAGSFGCLAEMGRPLDQVVDNRLKGNLPVLLTQAVRGWEYSNTGPGDTITLAGTLSTPATGNWKSGSAGAALPADLKGSVVTNSDVIIVNALTPLTVPVKAANPQNGNSINLEDNSGIPVNRVVLATLGDCSEGELFQKSNNANSSALTMAGGNITPGNDGHNFNLAYEPETRVYEFTAMAYYIGKGTNGEPALFRRLMTPLQPPQELVSGVETLQILYGVNTNGTSAADTYLPADEVDDWGSVASIRFSVMTRSQDEVLEEENSRTFAMLGSEVAQGNNGDRRVRIVSVSTTTIRGRM</sequence>
<dbReference type="InterPro" id="IPR032092">
    <property type="entry name" value="PilW"/>
</dbReference>
<keyword evidence="1" id="KW-0472">Membrane</keyword>
<dbReference type="EMBL" id="PTIT01000029">
    <property type="protein sequence ID" value="PPK50303.1"/>
    <property type="molecule type" value="Genomic_DNA"/>
</dbReference>
<dbReference type="OrthoDB" id="5296662at2"/>
<evidence type="ECO:0000313" key="5">
    <source>
        <dbReference type="Proteomes" id="UP000239648"/>
    </source>
</evidence>
<name>A0A2S6G386_9GAMM</name>
<dbReference type="Proteomes" id="UP000239648">
    <property type="component" value="Unassembled WGS sequence"/>
</dbReference>